<feature type="compositionally biased region" description="Low complexity" evidence="8">
    <location>
        <begin position="192"/>
        <end position="204"/>
    </location>
</feature>
<dbReference type="PROSITE" id="PS50157">
    <property type="entry name" value="ZINC_FINGER_C2H2_2"/>
    <property type="match status" value="2"/>
</dbReference>
<dbReference type="InterPro" id="IPR013087">
    <property type="entry name" value="Znf_C2H2_type"/>
</dbReference>
<feature type="compositionally biased region" description="Polar residues" evidence="8">
    <location>
        <begin position="168"/>
        <end position="191"/>
    </location>
</feature>
<evidence type="ECO:0000256" key="1">
    <source>
        <dbReference type="ARBA" id="ARBA00004123"/>
    </source>
</evidence>
<dbReference type="Proteomes" id="UP000662466">
    <property type="component" value="Unassembled WGS sequence"/>
</dbReference>
<accession>A0A8H6Q848</accession>
<dbReference type="GO" id="GO:0008270">
    <property type="term" value="F:zinc ion binding"/>
    <property type="evidence" value="ECO:0007669"/>
    <property type="project" value="UniProtKB-KW"/>
</dbReference>
<dbReference type="GO" id="GO:0000981">
    <property type="term" value="F:DNA-binding transcription factor activity, RNA polymerase II-specific"/>
    <property type="evidence" value="ECO:0007669"/>
    <property type="project" value="InterPro"/>
</dbReference>
<dbReference type="Pfam" id="PF04082">
    <property type="entry name" value="Fungal_trans"/>
    <property type="match status" value="1"/>
</dbReference>
<dbReference type="GO" id="GO:0006351">
    <property type="term" value="P:DNA-templated transcription"/>
    <property type="evidence" value="ECO:0007669"/>
    <property type="project" value="InterPro"/>
</dbReference>
<keyword evidence="2" id="KW-0479">Metal-binding</keyword>
<comment type="caution">
    <text evidence="10">The sequence shown here is derived from an EMBL/GenBank/DDBJ whole genome shotgun (WGS) entry which is preliminary data.</text>
</comment>
<evidence type="ECO:0000313" key="11">
    <source>
        <dbReference type="Proteomes" id="UP000662466"/>
    </source>
</evidence>
<dbReference type="InterPro" id="IPR007219">
    <property type="entry name" value="XnlR_reg_dom"/>
</dbReference>
<evidence type="ECO:0000256" key="8">
    <source>
        <dbReference type="SAM" id="MobiDB-lite"/>
    </source>
</evidence>
<keyword evidence="5" id="KW-0862">Zinc</keyword>
<feature type="domain" description="C2H2-type" evidence="9">
    <location>
        <begin position="126"/>
        <end position="156"/>
    </location>
</feature>
<dbReference type="EMBL" id="JACBAF010002105">
    <property type="protein sequence ID" value="KAF7167612.1"/>
    <property type="molecule type" value="Genomic_DNA"/>
</dbReference>
<proteinExistence type="predicted"/>
<evidence type="ECO:0000313" key="10">
    <source>
        <dbReference type="EMBL" id="KAF7167612.1"/>
    </source>
</evidence>
<dbReference type="GO" id="GO:0000785">
    <property type="term" value="C:chromatin"/>
    <property type="evidence" value="ECO:0007669"/>
    <property type="project" value="TreeGrafter"/>
</dbReference>
<reference evidence="10" key="1">
    <citation type="submission" date="2020-06" db="EMBL/GenBank/DDBJ databases">
        <title>Draft genome sequences of strains closely related to Aspergillus parafelis and Aspergillus hiratsukae.</title>
        <authorList>
            <person name="Dos Santos R.A.C."/>
            <person name="Rivero-Menendez O."/>
            <person name="Steenwyk J.L."/>
            <person name="Mead M.E."/>
            <person name="Goldman G.H."/>
            <person name="Alastruey-Izquierdo A."/>
            <person name="Rokas A."/>
        </authorList>
    </citation>
    <scope>NUCLEOTIDE SEQUENCE</scope>
    <source>
        <strain evidence="10">CNM-CM6106</strain>
    </source>
</reference>
<evidence type="ECO:0000256" key="3">
    <source>
        <dbReference type="ARBA" id="ARBA00022737"/>
    </source>
</evidence>
<organism evidence="10 11">
    <name type="scientific">Aspergillus hiratsukae</name>
    <dbReference type="NCBI Taxonomy" id="1194566"/>
    <lineage>
        <taxon>Eukaryota</taxon>
        <taxon>Fungi</taxon>
        <taxon>Dikarya</taxon>
        <taxon>Ascomycota</taxon>
        <taxon>Pezizomycotina</taxon>
        <taxon>Eurotiomycetes</taxon>
        <taxon>Eurotiomycetidae</taxon>
        <taxon>Eurotiales</taxon>
        <taxon>Aspergillaceae</taxon>
        <taxon>Aspergillus</taxon>
        <taxon>Aspergillus subgen. Fumigati</taxon>
    </lineage>
</organism>
<keyword evidence="4 7" id="KW-0863">Zinc-finger</keyword>
<gene>
    <name evidence="10" type="ORF">CNMCM6106_003091</name>
</gene>
<sequence length="1040" mass="115132">MQGVHYCGGADPQGPNPERSTPDGPTEKAGYANPEERWRACNSRKSLKALKSRPPVIKSGSPPRCSCAQLHPSNTQQQQRPRESLRRLIEGTGWRMMKHCIYCRRTFQKSEHLLRHQRSHTGEKPYLCPKCGRRYGRRDVLQRHLKMFHSHTGSHNEEQIADSAGNPAINNNTATGISCENDSNASPRTSTNNNNNDNNNNDKNGQPNDPRSENEHQQFQNDGDGLWTGSTAHNLTNYGGTIQTPVADRPLGSDLDVLATAAMIPPPQSPDPPSSVVPHFASVFMAAPPASTSQRPIQDHRTEMSFLMQKPSSPEPVMAAETHTDRLTDSQGIRAGTVGNGTNLPNTRTTSMNFYEHSTNDAAFPIDFLDFLSSNASMLDFMELPGPDNSQVSITDRASSIPSERFAEVARLWPDEMGASAANKFATNLWAEVVAYKGDNICADTSVSEPSPASSVGANNVSKWGMDEGKREELIEEFAIRFREYPTSEAYEPSPVDFPPARLLNLGLDIAFRQPHSLLPFIHQPTFSVKSAPNSIVFPLCLLGLVLLDSKRVRDFTHAYIPVAVDKCSAQLSQSFSDPGGVPKLITGLTSATLLLLAWPIRRAQNGQYPHDELRAQALYNQTISTAKLSGLFNPRTEMLISKDLLSSVLARSQTSSSGHLQNDDQLWKAWARVESVKRLVMTLLMIDAWWAYNLGTPPLIRTHNLWLEMACSGDLYQCPSAKHWKRLVSGGAAIVMAPVLMQMNPPSMRLSAAQDHSPVSMVGLLSIVWIRILEVRSRMLPRLSGHSERALVPCLVYATDETGGMLGHMLNEIYSKSFRYLKYKNPNCVTMWHFLHLQLLANNEIFELAAGRDGAESARAALRDIAIWSQTFQARRACLHAAGIYMAMSRRRINDGTMFHSEPALFQAALVLGLYVFMMNNPAGEYNDEMHLDSSRNSDMDSEPYELLDDVDWLDLGLDGLAPTDVGIAVQGDSLAKRFLKEGGVITFSGSICEGGYNAAKMILLEFANLLEEVGKWNAKGFCHILRIMSDSLLEIDES</sequence>
<dbReference type="PROSITE" id="PS00028">
    <property type="entry name" value="ZINC_FINGER_C2H2_1"/>
    <property type="match status" value="2"/>
</dbReference>
<evidence type="ECO:0000256" key="7">
    <source>
        <dbReference type="PROSITE-ProRule" id="PRU00042"/>
    </source>
</evidence>
<evidence type="ECO:0000256" key="4">
    <source>
        <dbReference type="ARBA" id="ARBA00022771"/>
    </source>
</evidence>
<dbReference type="InterPro" id="IPR051059">
    <property type="entry name" value="VerF-like"/>
</dbReference>
<evidence type="ECO:0000259" key="9">
    <source>
        <dbReference type="PROSITE" id="PS50157"/>
    </source>
</evidence>
<dbReference type="SMART" id="SM00355">
    <property type="entry name" value="ZnF_C2H2"/>
    <property type="match status" value="2"/>
</dbReference>
<dbReference type="FunFam" id="3.30.160.60:FF:002343">
    <property type="entry name" value="Zinc finger protein 33A"/>
    <property type="match status" value="1"/>
</dbReference>
<dbReference type="InterPro" id="IPR036236">
    <property type="entry name" value="Znf_C2H2_sf"/>
</dbReference>
<dbReference type="AlphaFoldDB" id="A0A8H6Q848"/>
<feature type="region of interest" description="Disordered" evidence="8">
    <location>
        <begin position="1"/>
        <end position="83"/>
    </location>
</feature>
<dbReference type="CDD" id="cd12148">
    <property type="entry name" value="fungal_TF_MHR"/>
    <property type="match status" value="1"/>
</dbReference>
<dbReference type="GO" id="GO:0000978">
    <property type="term" value="F:RNA polymerase II cis-regulatory region sequence-specific DNA binding"/>
    <property type="evidence" value="ECO:0007669"/>
    <property type="project" value="InterPro"/>
</dbReference>
<dbReference type="PANTHER" id="PTHR40626:SF7">
    <property type="entry name" value="TRANSCRIPTION FACTOR, PUTATIVE (AFU_ORTHOLOGUE AFUA_1G04110)-RELATED"/>
    <property type="match status" value="1"/>
</dbReference>
<feature type="domain" description="C2H2-type" evidence="9">
    <location>
        <begin position="98"/>
        <end position="125"/>
    </location>
</feature>
<comment type="subcellular location">
    <subcellularLocation>
        <location evidence="1">Nucleus</location>
    </subcellularLocation>
</comment>
<dbReference type="Gene3D" id="3.30.160.60">
    <property type="entry name" value="Classic Zinc Finger"/>
    <property type="match status" value="2"/>
</dbReference>
<protein>
    <recommendedName>
        <fullName evidence="9">C2H2-type domain-containing protein</fullName>
    </recommendedName>
</protein>
<evidence type="ECO:0000256" key="2">
    <source>
        <dbReference type="ARBA" id="ARBA00022723"/>
    </source>
</evidence>
<dbReference type="GO" id="GO:0005634">
    <property type="term" value="C:nucleus"/>
    <property type="evidence" value="ECO:0007669"/>
    <property type="project" value="UniProtKB-SubCell"/>
</dbReference>
<dbReference type="SUPFAM" id="SSF57667">
    <property type="entry name" value="beta-beta-alpha zinc fingers"/>
    <property type="match status" value="1"/>
</dbReference>
<evidence type="ECO:0000256" key="5">
    <source>
        <dbReference type="ARBA" id="ARBA00022833"/>
    </source>
</evidence>
<dbReference type="PANTHER" id="PTHR40626">
    <property type="entry name" value="MIP31509P"/>
    <property type="match status" value="1"/>
</dbReference>
<keyword evidence="6" id="KW-0539">Nucleus</keyword>
<evidence type="ECO:0000256" key="6">
    <source>
        <dbReference type="ARBA" id="ARBA00023242"/>
    </source>
</evidence>
<feature type="region of interest" description="Disordered" evidence="8">
    <location>
        <begin position="151"/>
        <end position="232"/>
    </location>
</feature>
<keyword evidence="3" id="KW-0677">Repeat</keyword>
<name>A0A8H6Q848_9EURO</name>